<keyword evidence="8" id="KW-1185">Reference proteome</keyword>
<dbReference type="RefSeq" id="WP_382420578.1">
    <property type="nucleotide sequence ID" value="NZ_JBHSCW010000001.1"/>
</dbReference>
<dbReference type="InterPro" id="IPR042099">
    <property type="entry name" value="ANL_N_sf"/>
</dbReference>
<proteinExistence type="inferred from homology"/>
<sequence>MSTTSDGHSIFERDLEPNAANHVPLTPLTYLAWAERVYGPRTAVIDGPQQFTYAQMAQRCRRLASALARRGIGKGDTVAVMAPNSLALLEAHYGVPMAGAVLNALNVRLAARELAFILDHGEARVLLTDREFSGVIGEALALMQGSRPLVVDIDPPHVDSGAQIGETDYDSLLGEGDPSFDRWMPDDEWDAITLNYTSGTTGNPKGVVYHHRGAYLNAAANVISFRLGPESVYLWTLPMFHCNGWTYTWAVTCAGGTHICIRRPDPALIFPAITEHEVTHLCAAPIVLNMLIHAPADVKRVFAHRVQVATGGAAPPSSVIARMEEMGFALTHLYGLTETYGPSMLCAWQPGLQEMPLEERSAFVARQGVPHQMVSDLQVMDPMDMSPVPADGETVGELMIRGNTVHKGYLKNPTASAEAFAGGWYHSGDLAVVHPDGYVQVKDRAKDVIISGGENISSLEIEEVLYSHPDIVEAAVVAVPHEKWGETPHAVVTPREGAELTAEAVIAWCREHLAGYKCPHYVSFGELPKTSTGKIQKYVLREQLRGESDEADNQA</sequence>
<name>A0ABV8UGI3_9PROT</name>
<accession>A0ABV8UGI3</accession>
<dbReference type="NCBIfam" id="NF004837">
    <property type="entry name" value="PRK06187.1"/>
    <property type="match status" value="1"/>
</dbReference>
<dbReference type="InterPro" id="IPR045851">
    <property type="entry name" value="AMP-bd_C_sf"/>
</dbReference>
<evidence type="ECO:0000256" key="3">
    <source>
        <dbReference type="ARBA" id="ARBA00022832"/>
    </source>
</evidence>
<dbReference type="Pfam" id="PF00501">
    <property type="entry name" value="AMP-binding"/>
    <property type="match status" value="1"/>
</dbReference>
<gene>
    <name evidence="7" type="ORF">ACFOW6_01885</name>
</gene>
<evidence type="ECO:0000313" key="8">
    <source>
        <dbReference type="Proteomes" id="UP001595799"/>
    </source>
</evidence>
<feature type="domain" description="AMP-dependent synthetase/ligase" evidence="5">
    <location>
        <begin position="35"/>
        <end position="410"/>
    </location>
</feature>
<evidence type="ECO:0000256" key="4">
    <source>
        <dbReference type="ARBA" id="ARBA00023098"/>
    </source>
</evidence>
<dbReference type="SUPFAM" id="SSF56801">
    <property type="entry name" value="Acetyl-CoA synthetase-like"/>
    <property type="match status" value="1"/>
</dbReference>
<evidence type="ECO:0000259" key="5">
    <source>
        <dbReference type="Pfam" id="PF00501"/>
    </source>
</evidence>
<evidence type="ECO:0000256" key="2">
    <source>
        <dbReference type="ARBA" id="ARBA00022598"/>
    </source>
</evidence>
<comment type="similarity">
    <text evidence="1">Belongs to the ATP-dependent AMP-binding enzyme family.</text>
</comment>
<dbReference type="CDD" id="cd12118">
    <property type="entry name" value="ttLC_FACS_AEE21_like"/>
    <property type="match status" value="1"/>
</dbReference>
<dbReference type="InterPro" id="IPR020845">
    <property type="entry name" value="AMP-binding_CS"/>
</dbReference>
<organism evidence="7 8">
    <name type="scientific">Fodinicurvata halophila</name>
    <dbReference type="NCBI Taxonomy" id="1419723"/>
    <lineage>
        <taxon>Bacteria</taxon>
        <taxon>Pseudomonadati</taxon>
        <taxon>Pseudomonadota</taxon>
        <taxon>Alphaproteobacteria</taxon>
        <taxon>Rhodospirillales</taxon>
        <taxon>Rhodovibrionaceae</taxon>
        <taxon>Fodinicurvata</taxon>
    </lineage>
</organism>
<evidence type="ECO:0000313" key="7">
    <source>
        <dbReference type="EMBL" id="MFC4350285.1"/>
    </source>
</evidence>
<feature type="domain" description="AMP-binding enzyme C-terminal" evidence="6">
    <location>
        <begin position="460"/>
        <end position="534"/>
    </location>
</feature>
<keyword evidence="4" id="KW-0443">Lipid metabolism</keyword>
<dbReference type="PANTHER" id="PTHR43859">
    <property type="entry name" value="ACYL-ACTIVATING ENZYME"/>
    <property type="match status" value="1"/>
</dbReference>
<evidence type="ECO:0000256" key="1">
    <source>
        <dbReference type="ARBA" id="ARBA00006432"/>
    </source>
</evidence>
<dbReference type="Gene3D" id="3.30.300.30">
    <property type="match status" value="1"/>
</dbReference>
<dbReference type="PROSITE" id="PS00455">
    <property type="entry name" value="AMP_BINDING"/>
    <property type="match status" value="1"/>
</dbReference>
<dbReference type="Proteomes" id="UP001595799">
    <property type="component" value="Unassembled WGS sequence"/>
</dbReference>
<keyword evidence="2" id="KW-0436">Ligase</keyword>
<evidence type="ECO:0000259" key="6">
    <source>
        <dbReference type="Pfam" id="PF13193"/>
    </source>
</evidence>
<dbReference type="InterPro" id="IPR000873">
    <property type="entry name" value="AMP-dep_synth/lig_dom"/>
</dbReference>
<dbReference type="Gene3D" id="3.40.50.12780">
    <property type="entry name" value="N-terminal domain of ligase-like"/>
    <property type="match status" value="1"/>
</dbReference>
<keyword evidence="3" id="KW-0276">Fatty acid metabolism</keyword>
<dbReference type="Pfam" id="PF13193">
    <property type="entry name" value="AMP-binding_C"/>
    <property type="match status" value="1"/>
</dbReference>
<reference evidence="8" key="1">
    <citation type="journal article" date="2019" name="Int. J. Syst. Evol. Microbiol.">
        <title>The Global Catalogue of Microorganisms (GCM) 10K type strain sequencing project: providing services to taxonomists for standard genome sequencing and annotation.</title>
        <authorList>
            <consortium name="The Broad Institute Genomics Platform"/>
            <consortium name="The Broad Institute Genome Sequencing Center for Infectious Disease"/>
            <person name="Wu L."/>
            <person name="Ma J."/>
        </authorList>
    </citation>
    <scope>NUCLEOTIDE SEQUENCE [LARGE SCALE GENOMIC DNA]</scope>
    <source>
        <strain evidence="8">CECT 8472</strain>
    </source>
</reference>
<dbReference type="PANTHER" id="PTHR43859:SF4">
    <property type="entry name" value="BUTANOATE--COA LIGASE AAE1-RELATED"/>
    <property type="match status" value="1"/>
</dbReference>
<comment type="caution">
    <text evidence="7">The sequence shown here is derived from an EMBL/GenBank/DDBJ whole genome shotgun (WGS) entry which is preliminary data.</text>
</comment>
<protein>
    <submittedName>
        <fullName evidence="7">Acyl-CoA synthetase</fullName>
    </submittedName>
</protein>
<dbReference type="EMBL" id="JBHSCW010000001">
    <property type="protein sequence ID" value="MFC4350285.1"/>
    <property type="molecule type" value="Genomic_DNA"/>
</dbReference>
<dbReference type="InterPro" id="IPR025110">
    <property type="entry name" value="AMP-bd_C"/>
</dbReference>
<dbReference type="NCBIfam" id="NF006020">
    <property type="entry name" value="PRK08162.1"/>
    <property type="match status" value="1"/>
</dbReference>